<dbReference type="PANTHER" id="PTHR19328">
    <property type="entry name" value="HEDGEHOG-INTERACTING PROTEIN"/>
    <property type="match status" value="1"/>
</dbReference>
<proteinExistence type="predicted"/>
<dbReference type="Pfam" id="PF07995">
    <property type="entry name" value="GSDH"/>
    <property type="match status" value="1"/>
</dbReference>
<dbReference type="AlphaFoldDB" id="A0A261TU79"/>
<keyword evidence="3" id="KW-1185">Reference proteome</keyword>
<organism evidence="2 3">
    <name type="scientific">Bordetella genomosp. 5</name>
    <dbReference type="NCBI Taxonomy" id="1395608"/>
    <lineage>
        <taxon>Bacteria</taxon>
        <taxon>Pseudomonadati</taxon>
        <taxon>Pseudomonadota</taxon>
        <taxon>Betaproteobacteria</taxon>
        <taxon>Burkholderiales</taxon>
        <taxon>Alcaligenaceae</taxon>
        <taxon>Bordetella</taxon>
    </lineage>
</organism>
<dbReference type="InterPro" id="IPR011042">
    <property type="entry name" value="6-blade_b-propeller_TolB-like"/>
</dbReference>
<sequence length="409" mass="44428">MTFYGAPAVATHTAARSSARSAFILSTATRPRLKLAAWASALALACAAFAPAQAMESLAPQKVQAQVSEIARGLEHPWGLAFLPDGSMLITERPGRLRLLDKSGRLSAPLAGVPTVEADGQGGLLDVVLSPGFAQDRRVYLSFAEAGGGKAGTAVGYGRLATDNRSLTDFKVIFRQEPKLSTGNHFGSRIVFDEKGYLFVTLGENNQRPTAQDLDKLQGKVVRLTAEGRVPQDNPFVGRAGARPEIWSYGHRNSQGMALNPWTGVLWEHEHGPRGGDEINLIERGANYGWPIATHGINYSGLRIPEAKGDSMEGAVDPYYWWKKSPGVSGMAFYTDDRYPAWQRSLFIGALAEEDLIRLQLDGDKIVREERLLGKHQARVRDVRQGPDGAIYVLTDAPEGALLRVTPAN</sequence>
<gene>
    <name evidence="2" type="ORF">CAL25_11975</name>
</gene>
<evidence type="ECO:0000313" key="3">
    <source>
        <dbReference type="Proteomes" id="UP000216913"/>
    </source>
</evidence>
<dbReference type="EMBL" id="NEVP01000006">
    <property type="protein sequence ID" value="OZI52193.1"/>
    <property type="molecule type" value="Genomic_DNA"/>
</dbReference>
<dbReference type="Proteomes" id="UP000216913">
    <property type="component" value="Unassembled WGS sequence"/>
</dbReference>
<dbReference type="SUPFAM" id="SSF50952">
    <property type="entry name" value="Soluble quinoprotein glucose dehydrogenase"/>
    <property type="match status" value="1"/>
</dbReference>
<name>A0A261TU79_9BORD</name>
<evidence type="ECO:0000259" key="1">
    <source>
        <dbReference type="Pfam" id="PF07995"/>
    </source>
</evidence>
<protein>
    <submittedName>
        <fullName evidence="2">Oxidoreductase</fullName>
    </submittedName>
</protein>
<comment type="caution">
    <text evidence="2">The sequence shown here is derived from an EMBL/GenBank/DDBJ whole genome shotgun (WGS) entry which is preliminary data.</text>
</comment>
<dbReference type="InterPro" id="IPR012938">
    <property type="entry name" value="Glc/Sorbosone_DH"/>
</dbReference>
<feature type="domain" description="Glucose/Sorbosone dehydrogenase" evidence="1">
    <location>
        <begin position="74"/>
        <end position="404"/>
    </location>
</feature>
<dbReference type="InterPro" id="IPR011041">
    <property type="entry name" value="Quinoprot_gluc/sorb_DH_b-prop"/>
</dbReference>
<dbReference type="Gene3D" id="2.120.10.30">
    <property type="entry name" value="TolB, C-terminal domain"/>
    <property type="match status" value="1"/>
</dbReference>
<dbReference type="RefSeq" id="WP_283162761.1">
    <property type="nucleotide sequence ID" value="NZ_NEVP01000006.1"/>
</dbReference>
<dbReference type="PANTHER" id="PTHR19328:SF75">
    <property type="entry name" value="ALDOSE SUGAR DEHYDROGENASE YLII"/>
    <property type="match status" value="1"/>
</dbReference>
<reference evidence="2 3" key="1">
    <citation type="submission" date="2017-05" db="EMBL/GenBank/DDBJ databases">
        <title>Complete and WGS of Bordetella genogroups.</title>
        <authorList>
            <person name="Spilker T."/>
            <person name="LiPuma J."/>
        </authorList>
    </citation>
    <scope>NUCLEOTIDE SEQUENCE [LARGE SCALE GENOMIC DNA]</scope>
    <source>
        <strain evidence="2 3">AU10456</strain>
    </source>
</reference>
<evidence type="ECO:0000313" key="2">
    <source>
        <dbReference type="EMBL" id="OZI52193.1"/>
    </source>
</evidence>
<accession>A0A261TU79</accession>